<keyword evidence="3" id="KW-1185">Reference proteome</keyword>
<dbReference type="SUPFAM" id="SSF50249">
    <property type="entry name" value="Nucleic acid-binding proteins"/>
    <property type="match status" value="1"/>
</dbReference>
<reference evidence="3" key="1">
    <citation type="journal article" date="2011" name="Nat. Genet.">
        <title>The Arabidopsis lyrata genome sequence and the basis of rapid genome size change.</title>
        <authorList>
            <person name="Hu T.T."/>
            <person name="Pattyn P."/>
            <person name="Bakker E.G."/>
            <person name="Cao J."/>
            <person name="Cheng J.-F."/>
            <person name="Clark R.M."/>
            <person name="Fahlgren N."/>
            <person name="Fawcett J.A."/>
            <person name="Grimwood J."/>
            <person name="Gundlach H."/>
            <person name="Haberer G."/>
            <person name="Hollister J.D."/>
            <person name="Ossowski S."/>
            <person name="Ottilar R.P."/>
            <person name="Salamov A.A."/>
            <person name="Schneeberger K."/>
            <person name="Spannagl M."/>
            <person name="Wang X."/>
            <person name="Yang L."/>
            <person name="Nasrallah M.E."/>
            <person name="Bergelson J."/>
            <person name="Carrington J.C."/>
            <person name="Gaut B.S."/>
            <person name="Schmutz J."/>
            <person name="Mayer K.F.X."/>
            <person name="Van de Peer Y."/>
            <person name="Grigoriev I.V."/>
            <person name="Nordborg M."/>
            <person name="Weigel D."/>
            <person name="Guo Y.-L."/>
        </authorList>
    </citation>
    <scope>NUCLEOTIDE SEQUENCE [LARGE SCALE GENOMIC DNA]</scope>
    <source>
        <strain evidence="3">cv. MN47</strain>
    </source>
</reference>
<proteinExistence type="predicted"/>
<dbReference type="STRING" id="81972.D7MVG9"/>
<evidence type="ECO:0000313" key="2">
    <source>
        <dbReference type="EMBL" id="EFH39450.1"/>
    </source>
</evidence>
<dbReference type="CDD" id="cd04480">
    <property type="entry name" value="RPA1_DBD_A_like"/>
    <property type="match status" value="1"/>
</dbReference>
<dbReference type="Proteomes" id="UP000008694">
    <property type="component" value="Unassembled WGS sequence"/>
</dbReference>
<dbReference type="Pfam" id="PF02721">
    <property type="entry name" value="DUF223"/>
    <property type="match status" value="1"/>
</dbReference>
<dbReference type="AlphaFoldDB" id="D7MVG9"/>
<dbReference type="InterPro" id="IPR012340">
    <property type="entry name" value="NA-bd_OB-fold"/>
</dbReference>
<dbReference type="Gene3D" id="2.40.50.140">
    <property type="entry name" value="Nucleic acid-binding proteins"/>
    <property type="match status" value="2"/>
</dbReference>
<dbReference type="Gramene" id="Al_scaffold_0009_125">
    <property type="protein sequence ID" value="Al_scaffold_0009_125"/>
    <property type="gene ID" value="Al_scaffold_0009_125"/>
</dbReference>
<sequence length="234" mass="26955">MAHLLSNAIRKIKVKILRKFYLYETLELILVDEKGQKIHAVINKEYEDRRTLKIVEGNWISITNFDLVPVTGAFRPVPHRFKIVWNSGTTIKDIRPLCSADFFSFVAFEDIKSGSLDPTLCVDLIGRLMCVGNYDEDEGMNSTWEQIYLELENVRGIRIRCRLPKGYATKFFSCLKTCADNIILCVMRFARLELSRGDMRATTLCTCTELLFNPSCDEASRMRLAFASVERKLF</sequence>
<feature type="domain" description="Replication protein A 70 kDa DNA-binding subunit B/D first OB fold" evidence="1">
    <location>
        <begin position="12"/>
        <end position="92"/>
    </location>
</feature>
<dbReference type="HOGENOM" id="CLU_023486_1_1_1"/>
<name>D7MVG9_ARALL</name>
<evidence type="ECO:0000313" key="3">
    <source>
        <dbReference type="Proteomes" id="UP000008694"/>
    </source>
</evidence>
<organism evidence="3">
    <name type="scientific">Arabidopsis lyrata subsp. lyrata</name>
    <name type="common">Lyre-leaved rock-cress</name>
    <dbReference type="NCBI Taxonomy" id="81972"/>
    <lineage>
        <taxon>Eukaryota</taxon>
        <taxon>Viridiplantae</taxon>
        <taxon>Streptophyta</taxon>
        <taxon>Embryophyta</taxon>
        <taxon>Tracheophyta</taxon>
        <taxon>Spermatophyta</taxon>
        <taxon>Magnoliopsida</taxon>
        <taxon>eudicotyledons</taxon>
        <taxon>Gunneridae</taxon>
        <taxon>Pentapetalae</taxon>
        <taxon>rosids</taxon>
        <taxon>malvids</taxon>
        <taxon>Brassicales</taxon>
        <taxon>Brassicaceae</taxon>
        <taxon>Camelineae</taxon>
        <taxon>Arabidopsis</taxon>
    </lineage>
</organism>
<protein>
    <submittedName>
        <fullName evidence="2">Predicted protein</fullName>
    </submittedName>
</protein>
<evidence type="ECO:0000259" key="1">
    <source>
        <dbReference type="Pfam" id="PF02721"/>
    </source>
</evidence>
<accession>D7MVG9</accession>
<dbReference type="InterPro" id="IPR003871">
    <property type="entry name" value="RFA1B/D_OB_1st"/>
</dbReference>
<dbReference type="EMBL" id="GL348721">
    <property type="protein sequence ID" value="EFH39450.1"/>
    <property type="molecule type" value="Genomic_DNA"/>
</dbReference>
<dbReference type="eggNOG" id="KOG0851">
    <property type="taxonomic scope" value="Eukaryota"/>
</dbReference>
<gene>
    <name evidence="2" type="ORF">ARALYDRAFT_683087</name>
</gene>